<dbReference type="Proteomes" id="UP000640274">
    <property type="component" value="Unassembled WGS sequence"/>
</dbReference>
<keyword evidence="1" id="KW-0812">Transmembrane</keyword>
<dbReference type="Pfam" id="PF19701">
    <property type="entry name" value="DUF6199"/>
    <property type="match status" value="1"/>
</dbReference>
<dbReference type="EMBL" id="JAELUP010000037">
    <property type="protein sequence ID" value="MBJ6361650.1"/>
    <property type="molecule type" value="Genomic_DNA"/>
</dbReference>
<sequence length="66" mass="7317">MSVLYIVLLLVGVVMFLKPKILWVLTESWKSNDGKEPSGLYLFSTRFGGLFFLLAGLAGISTLFFA</sequence>
<keyword evidence="4" id="KW-1185">Reference proteome</keyword>
<feature type="domain" description="DUF6199" evidence="2">
    <location>
        <begin position="5"/>
        <end position="61"/>
    </location>
</feature>
<dbReference type="RefSeq" id="WP_199019204.1">
    <property type="nucleotide sequence ID" value="NZ_JAELUP010000037.1"/>
</dbReference>
<keyword evidence="1" id="KW-0472">Membrane</keyword>
<keyword evidence="1" id="KW-1133">Transmembrane helix</keyword>
<evidence type="ECO:0000313" key="3">
    <source>
        <dbReference type="EMBL" id="MBJ6361650.1"/>
    </source>
</evidence>
<evidence type="ECO:0000259" key="2">
    <source>
        <dbReference type="Pfam" id="PF19701"/>
    </source>
</evidence>
<protein>
    <recommendedName>
        <fullName evidence="2">DUF6199 domain-containing protein</fullName>
    </recommendedName>
</protein>
<comment type="caution">
    <text evidence="3">The sequence shown here is derived from an EMBL/GenBank/DDBJ whole genome shotgun (WGS) entry which is preliminary data.</text>
</comment>
<gene>
    <name evidence="3" type="ORF">JFN88_10125</name>
</gene>
<feature type="transmembrane region" description="Helical" evidence="1">
    <location>
        <begin position="40"/>
        <end position="65"/>
    </location>
</feature>
<organism evidence="3 4">
    <name type="scientific">Paenibacillus roseus</name>
    <dbReference type="NCBI Taxonomy" id="2798579"/>
    <lineage>
        <taxon>Bacteria</taxon>
        <taxon>Bacillati</taxon>
        <taxon>Bacillota</taxon>
        <taxon>Bacilli</taxon>
        <taxon>Bacillales</taxon>
        <taxon>Paenibacillaceae</taxon>
        <taxon>Paenibacillus</taxon>
    </lineage>
</organism>
<dbReference type="InterPro" id="IPR045679">
    <property type="entry name" value="DUF6199"/>
</dbReference>
<dbReference type="AlphaFoldDB" id="A0A934J2M2"/>
<reference evidence="3" key="1">
    <citation type="submission" date="2020-12" db="EMBL/GenBank/DDBJ databases">
        <authorList>
            <person name="Huq M.A."/>
        </authorList>
    </citation>
    <scope>NUCLEOTIDE SEQUENCE</scope>
    <source>
        <strain evidence="3">MAHUQ-46</strain>
    </source>
</reference>
<evidence type="ECO:0000313" key="4">
    <source>
        <dbReference type="Proteomes" id="UP000640274"/>
    </source>
</evidence>
<name>A0A934J2M2_9BACL</name>
<evidence type="ECO:0000256" key="1">
    <source>
        <dbReference type="SAM" id="Phobius"/>
    </source>
</evidence>
<accession>A0A934J2M2</accession>
<proteinExistence type="predicted"/>